<dbReference type="AlphaFoldDB" id="A0A099KN11"/>
<feature type="region of interest" description="Disordered" evidence="3">
    <location>
        <begin position="81"/>
        <end position="106"/>
    </location>
</feature>
<dbReference type="InterPro" id="IPR003774">
    <property type="entry name" value="AlgH-like"/>
</dbReference>
<dbReference type="Proteomes" id="UP000029868">
    <property type="component" value="Unassembled WGS sequence"/>
</dbReference>
<sequence length="239" mass="26430">MAKLQISELNAKFKSELKTGKSTAMISLENQLLIAMPALGDPYFNKTVTYICEHNEEGAMGLIINLPVNITLSELLEQIEPEKDEKSRDECDRTSNDIDDNSNLTDNIERHRVTDLTNSLEQLVLSGGPIAQQRGFVLHSSQTGWSSSLALSKELMITTSKDILMALGTEKAPEQFMVTLGYAGWGPGQLEQELQANSWLTTPADSDILFKTPIEQRWKKATEKLGIDLAHLSSDIGHA</sequence>
<dbReference type="HAMAP" id="MF_00758">
    <property type="entry name" value="UPF0301"/>
    <property type="match status" value="1"/>
</dbReference>
<dbReference type="PANTHER" id="PTHR30327:SF1">
    <property type="entry name" value="UPF0301 PROTEIN YQGE"/>
    <property type="match status" value="1"/>
</dbReference>
<feature type="compositionally biased region" description="Basic and acidic residues" evidence="3">
    <location>
        <begin position="81"/>
        <end position="96"/>
    </location>
</feature>
<accession>A0A099KN11</accession>
<evidence type="ECO:0000256" key="1">
    <source>
        <dbReference type="ARBA" id="ARBA00009600"/>
    </source>
</evidence>
<dbReference type="EMBL" id="JQEC01000039">
    <property type="protein sequence ID" value="KGJ91876.1"/>
    <property type="molecule type" value="Genomic_DNA"/>
</dbReference>
<protein>
    <recommendedName>
        <fullName evidence="2">UPF0301 protein GAB14E_3033</fullName>
    </recommendedName>
</protein>
<dbReference type="Pfam" id="PF02622">
    <property type="entry name" value="DUF179"/>
    <property type="match status" value="1"/>
</dbReference>
<evidence type="ECO:0000313" key="4">
    <source>
        <dbReference type="EMBL" id="KGJ91876.1"/>
    </source>
</evidence>
<proteinExistence type="inferred from homology"/>
<comment type="similarity">
    <text evidence="1 2">Belongs to the UPF0301 (AlgH) family.</text>
</comment>
<comment type="caution">
    <text evidence="4">The sequence shown here is derived from an EMBL/GenBank/DDBJ whole genome shotgun (WGS) entry which is preliminary data.</text>
</comment>
<dbReference type="SUPFAM" id="SSF143456">
    <property type="entry name" value="VC0467-like"/>
    <property type="match status" value="1"/>
</dbReference>
<evidence type="ECO:0000256" key="2">
    <source>
        <dbReference type="HAMAP-Rule" id="MF_00758"/>
    </source>
</evidence>
<reference evidence="4 5" key="1">
    <citation type="submission" date="2014-08" db="EMBL/GenBank/DDBJ databases">
        <title>Genomic and Phenotypic Diversity of Colwellia psychrerythraea strains from Disparate Marine Basins.</title>
        <authorList>
            <person name="Techtmann S.M."/>
            <person name="Stelling S.C."/>
            <person name="Utturkar S.M."/>
            <person name="Alshibli N."/>
            <person name="Harris A."/>
            <person name="Brown S.D."/>
            <person name="Hazen T.C."/>
        </authorList>
    </citation>
    <scope>NUCLEOTIDE SEQUENCE [LARGE SCALE GENOMIC DNA]</scope>
    <source>
        <strain evidence="4 5">GAB14E</strain>
    </source>
</reference>
<organism evidence="4 5">
    <name type="scientific">Colwellia psychrerythraea</name>
    <name type="common">Vibrio psychroerythus</name>
    <dbReference type="NCBI Taxonomy" id="28229"/>
    <lineage>
        <taxon>Bacteria</taxon>
        <taxon>Pseudomonadati</taxon>
        <taxon>Pseudomonadota</taxon>
        <taxon>Gammaproteobacteria</taxon>
        <taxon>Alteromonadales</taxon>
        <taxon>Colwelliaceae</taxon>
        <taxon>Colwellia</taxon>
    </lineage>
</organism>
<dbReference type="PATRIC" id="fig|28229.3.peg.2752"/>
<name>A0A099KN11_COLPS</name>
<dbReference type="PANTHER" id="PTHR30327">
    <property type="entry name" value="UNCHARACTERIZED PROTEIN YQGE"/>
    <property type="match status" value="1"/>
</dbReference>
<gene>
    <name evidence="4" type="ORF">GAB14E_3033</name>
</gene>
<dbReference type="Gene3D" id="3.40.1740.10">
    <property type="entry name" value="VC0467-like"/>
    <property type="match status" value="1"/>
</dbReference>
<evidence type="ECO:0000313" key="5">
    <source>
        <dbReference type="Proteomes" id="UP000029868"/>
    </source>
</evidence>
<dbReference type="GO" id="GO:0005829">
    <property type="term" value="C:cytosol"/>
    <property type="evidence" value="ECO:0007669"/>
    <property type="project" value="TreeGrafter"/>
</dbReference>
<evidence type="ECO:0000256" key="3">
    <source>
        <dbReference type="SAM" id="MobiDB-lite"/>
    </source>
</evidence>